<dbReference type="Proteomes" id="UP000198765">
    <property type="component" value="Chromosome I"/>
</dbReference>
<reference evidence="2 3" key="1">
    <citation type="submission" date="2016-06" db="EMBL/GenBank/DDBJ databases">
        <authorList>
            <person name="Kjaerup R.B."/>
            <person name="Dalgaard T.S."/>
            <person name="Juul-Madsen H.R."/>
        </authorList>
    </citation>
    <scope>NUCLEOTIDE SEQUENCE [LARGE SCALE GENOMIC DNA]</scope>
    <source>
        <strain evidence="2 3">DSM 45248</strain>
    </source>
</reference>
<sequence length="172" mass="18459">MRWRLLDEETAAILIACTDVDGLFVDRVFPHEPLYERYTLLACAPSGLLLGAIDGTGPAWFGNFVVEGTHIPGRAASERCGDSCWECYESMKELLDVRVVGHRPVADGSGLLDIELEGHRRDDDSNGGGSVAPAVFGYRLFVWSTANGSSEETQVAASPPEHGGAAPPSQNL</sequence>
<name>A0A1A8ZAA3_9ACTN</name>
<evidence type="ECO:0000313" key="2">
    <source>
        <dbReference type="EMBL" id="SBT40898.1"/>
    </source>
</evidence>
<organism evidence="2 3">
    <name type="scientific">Micromonospora narathiwatensis</name>
    <dbReference type="NCBI Taxonomy" id="299146"/>
    <lineage>
        <taxon>Bacteria</taxon>
        <taxon>Bacillati</taxon>
        <taxon>Actinomycetota</taxon>
        <taxon>Actinomycetes</taxon>
        <taxon>Micromonosporales</taxon>
        <taxon>Micromonosporaceae</taxon>
        <taxon>Micromonospora</taxon>
    </lineage>
</organism>
<protein>
    <submittedName>
        <fullName evidence="2">Uncharacterized protein</fullName>
    </submittedName>
</protein>
<dbReference type="EMBL" id="LT594324">
    <property type="protein sequence ID" value="SBT40898.1"/>
    <property type="molecule type" value="Genomic_DNA"/>
</dbReference>
<gene>
    <name evidence="2" type="ORF">GA0070621_1085</name>
</gene>
<dbReference type="AlphaFoldDB" id="A0A1A8ZAA3"/>
<accession>A0A1A8ZAA3</accession>
<keyword evidence="3" id="KW-1185">Reference proteome</keyword>
<feature type="region of interest" description="Disordered" evidence="1">
    <location>
        <begin position="149"/>
        <end position="172"/>
    </location>
</feature>
<evidence type="ECO:0000313" key="3">
    <source>
        <dbReference type="Proteomes" id="UP000198765"/>
    </source>
</evidence>
<evidence type="ECO:0000256" key="1">
    <source>
        <dbReference type="SAM" id="MobiDB-lite"/>
    </source>
</evidence>
<dbReference type="PATRIC" id="fig|299146.4.peg.1122"/>
<proteinExistence type="predicted"/>